<dbReference type="EMBL" id="CP010951">
    <property type="protein sequence ID" value="AMO25262.1"/>
    <property type="molecule type" value="Genomic_DNA"/>
</dbReference>
<evidence type="ECO:0000259" key="1">
    <source>
        <dbReference type="Pfam" id="PF00144"/>
    </source>
</evidence>
<evidence type="ECO:0000313" key="2">
    <source>
        <dbReference type="EMBL" id="AMO25262.1"/>
    </source>
</evidence>
<protein>
    <recommendedName>
        <fullName evidence="1">Beta-lactamase-related domain-containing protein</fullName>
    </recommendedName>
</protein>
<dbReference type="Pfam" id="PF00144">
    <property type="entry name" value="Beta-lactamase"/>
    <property type="match status" value="1"/>
</dbReference>
<evidence type="ECO:0000313" key="3">
    <source>
        <dbReference type="Proteomes" id="UP000070433"/>
    </source>
</evidence>
<dbReference type="AlphaFoldDB" id="A0A127K1R9"/>
<name>A0A127K1R9_9BURK</name>
<accession>A0A127K1R9</accession>
<gene>
    <name evidence="2" type="ORF">UC35_05480</name>
</gene>
<feature type="domain" description="Beta-lactamase-related" evidence="1">
    <location>
        <begin position="91"/>
        <end position="368"/>
    </location>
</feature>
<dbReference type="InterPro" id="IPR001466">
    <property type="entry name" value="Beta-lactam-related"/>
</dbReference>
<dbReference type="InterPro" id="IPR012338">
    <property type="entry name" value="Beta-lactam/transpept-like"/>
</dbReference>
<dbReference type="SUPFAM" id="SSF56601">
    <property type="entry name" value="beta-lactamase/transpeptidase-like"/>
    <property type="match status" value="1"/>
</dbReference>
<dbReference type="Gene3D" id="3.40.710.10">
    <property type="entry name" value="DD-peptidase/beta-lactamase superfamily"/>
    <property type="match status" value="1"/>
</dbReference>
<dbReference type="Proteomes" id="UP000070433">
    <property type="component" value="Chromosome"/>
</dbReference>
<dbReference type="PANTHER" id="PTHR43283">
    <property type="entry name" value="BETA-LACTAMASE-RELATED"/>
    <property type="match status" value="1"/>
</dbReference>
<sequence>MGAGLCAGWARAEPEEALLGKGQAYPIGNRANWYINPYRVGSWSAMDQVRGLPTRAVARGTGTSPLPVASQAPAIRWRFRNIGLGVDDYLERQRATGLLVIQNGRVVLERYRYGRSRDARFLSFSMAKSVTSMLVGIALARGAIASLEDRADRYVPELAGSEYGKTAIVDLLRMSSGLTFTERYDGQDDIARLSRAAQTGDPSVLSVLRSVTQRHSPPGAKFSYASAETEVLGRVLSAATGRTLAELTHEWLWAPLGAEADAFWVLASDGQERASGFFNATLHDWGRLGQLVADGGRVGATQVVPADYLLAATDAARQPEAFRPRRATPFFGYGFQFWLLPLQERTIAFQGVHGQAVFVQPASRIVMVHTAVFEAASGRQDPQPLQERNAFWRGVLESLGGSTAELAA</sequence>
<reference evidence="2 3" key="1">
    <citation type="journal article" date="2014" name="Int. J. Syst. Evol. Microbiol.">
        <title>Ramlibacter solisilvae sp. nov., isolated from forest soil, and emended description of the genus Ramlibacter.</title>
        <authorList>
            <person name="Lee H.J."/>
            <person name="Lee S.H."/>
            <person name="Lee S.S."/>
            <person name="Lee J.S."/>
            <person name="Kim Y."/>
            <person name="Kim S.C."/>
            <person name="Jeon C.O."/>
        </authorList>
    </citation>
    <scope>NUCLEOTIDE SEQUENCE [LARGE SCALE GENOMIC DNA]</scope>
    <source>
        <strain evidence="2 3">5-10</strain>
    </source>
</reference>
<keyword evidence="3" id="KW-1185">Reference proteome</keyword>
<dbReference type="PANTHER" id="PTHR43283:SF14">
    <property type="entry name" value="BLL8153 PROTEIN"/>
    <property type="match status" value="1"/>
</dbReference>
<dbReference type="PATRIC" id="fig|94132.3.peg.1103"/>
<proteinExistence type="predicted"/>
<organism evidence="2 3">
    <name type="scientific">Ramlibacter tataouinensis</name>
    <dbReference type="NCBI Taxonomy" id="94132"/>
    <lineage>
        <taxon>Bacteria</taxon>
        <taxon>Pseudomonadati</taxon>
        <taxon>Pseudomonadota</taxon>
        <taxon>Betaproteobacteria</taxon>
        <taxon>Burkholderiales</taxon>
        <taxon>Comamonadaceae</taxon>
        <taxon>Ramlibacter</taxon>
    </lineage>
</organism>
<dbReference type="InterPro" id="IPR050789">
    <property type="entry name" value="Diverse_Enzym_Activities"/>
</dbReference>